<keyword evidence="4" id="KW-1133">Transmembrane helix</keyword>
<feature type="transmembrane region" description="Helical" evidence="4">
    <location>
        <begin position="26"/>
        <end position="44"/>
    </location>
</feature>
<sequence length="348" mass="39613">MEGPLPAIGSTFLLILEHLLRHVPGLPAFLWEILVCVVMLVLMVKRGHTLRSVKALGKRCSARNVVCGKCSQNIGPMTQADDTLRPPGMEASPPTLQILCLSAINTNLSRLSLQAAIHLLEEVQKSQPSKPSQERQEMARQLWEEEQMNEELVERMTSLQTEGTSLLCENAQLESEIQQLKLKLQILPKFHEDHLRQLQKKLLEEERCCLEIEKKLPGVYRNMNSTCETRNLYKKVAEDARREVERTTSYARKGILFHAKRAQESWMAAVWTTRKLKELRRKNDRTRQMLAKVKSKSQPFPRGPSTPAAPPTAPRGPEMWGDPRGHQAPQQREGSHHEPSGDWGHLQV</sequence>
<proteinExistence type="predicted"/>
<dbReference type="GO" id="GO:0070971">
    <property type="term" value="C:endoplasmic reticulum exit site"/>
    <property type="evidence" value="ECO:0007669"/>
    <property type="project" value="TreeGrafter"/>
</dbReference>
<accession>A0A7J7FEA8</accession>
<evidence type="ECO:0000256" key="2">
    <source>
        <dbReference type="SAM" id="Coils"/>
    </source>
</evidence>
<dbReference type="Proteomes" id="UP000551758">
    <property type="component" value="Unassembled WGS sequence"/>
</dbReference>
<evidence type="ECO:0000256" key="3">
    <source>
        <dbReference type="SAM" id="MobiDB-lite"/>
    </source>
</evidence>
<reference evidence="5 6" key="1">
    <citation type="journal article" date="2020" name="Mol. Biol. Evol.">
        <title>Interspecific Gene Flow and the Evolution of Specialization in Black and White Rhinoceros.</title>
        <authorList>
            <person name="Moodley Y."/>
            <person name="Westbury M.V."/>
            <person name="Russo I.M."/>
            <person name="Gopalakrishnan S."/>
            <person name="Rakotoarivelo A."/>
            <person name="Olsen R.A."/>
            <person name="Prost S."/>
            <person name="Tunstall T."/>
            <person name="Ryder O.A."/>
            <person name="Dalen L."/>
            <person name="Bruford M.W."/>
        </authorList>
    </citation>
    <scope>NUCLEOTIDE SEQUENCE [LARGE SCALE GENOMIC DNA]</scope>
    <source>
        <strain evidence="5">SBR-YM</strain>
        <tissue evidence="5">Skin</tissue>
    </source>
</reference>
<feature type="compositionally biased region" description="Pro residues" evidence="3">
    <location>
        <begin position="301"/>
        <end position="314"/>
    </location>
</feature>
<dbReference type="GO" id="GO:0035459">
    <property type="term" value="P:vesicle cargo loading"/>
    <property type="evidence" value="ECO:0007669"/>
    <property type="project" value="TreeGrafter"/>
</dbReference>
<keyword evidence="1 2" id="KW-0175">Coiled coil</keyword>
<dbReference type="PANTHER" id="PTHR23158:SF59">
    <property type="match status" value="1"/>
</dbReference>
<evidence type="ECO:0000256" key="1">
    <source>
        <dbReference type="ARBA" id="ARBA00023054"/>
    </source>
</evidence>
<dbReference type="PANTHER" id="PTHR23158">
    <property type="entry name" value="MELANOMA INHIBITORY ACTIVITY-RELATED"/>
    <property type="match status" value="1"/>
</dbReference>
<feature type="coiled-coil region" evidence="2">
    <location>
        <begin position="135"/>
        <end position="215"/>
    </location>
</feature>
<keyword evidence="6" id="KW-1185">Reference proteome</keyword>
<dbReference type="GO" id="GO:0009306">
    <property type="term" value="P:protein secretion"/>
    <property type="evidence" value="ECO:0007669"/>
    <property type="project" value="TreeGrafter"/>
</dbReference>
<protein>
    <submittedName>
        <fullName evidence="5">Uncharacterized protein</fullName>
    </submittedName>
</protein>
<evidence type="ECO:0000313" key="5">
    <source>
        <dbReference type="EMBL" id="KAF5926281.1"/>
    </source>
</evidence>
<keyword evidence="4" id="KW-0472">Membrane</keyword>
<dbReference type="EMBL" id="JACDTQ010000773">
    <property type="protein sequence ID" value="KAF5926281.1"/>
    <property type="molecule type" value="Genomic_DNA"/>
</dbReference>
<dbReference type="AlphaFoldDB" id="A0A7J7FEA8"/>
<gene>
    <name evidence="5" type="ORF">HPG69_011411</name>
</gene>
<dbReference type="GO" id="GO:0005789">
    <property type="term" value="C:endoplasmic reticulum membrane"/>
    <property type="evidence" value="ECO:0007669"/>
    <property type="project" value="TreeGrafter"/>
</dbReference>
<name>A0A7J7FEA8_DICBM</name>
<evidence type="ECO:0000313" key="6">
    <source>
        <dbReference type="Proteomes" id="UP000551758"/>
    </source>
</evidence>
<evidence type="ECO:0000256" key="4">
    <source>
        <dbReference type="SAM" id="Phobius"/>
    </source>
</evidence>
<keyword evidence="4" id="KW-0812">Transmembrane</keyword>
<comment type="caution">
    <text evidence="5">The sequence shown here is derived from an EMBL/GenBank/DDBJ whole genome shotgun (WGS) entry which is preliminary data.</text>
</comment>
<dbReference type="InterPro" id="IPR051500">
    <property type="entry name" value="cTAGE_MIA/OTOR"/>
</dbReference>
<organism evidence="5 6">
    <name type="scientific">Diceros bicornis minor</name>
    <name type="common">South-central black rhinoceros</name>
    <dbReference type="NCBI Taxonomy" id="77932"/>
    <lineage>
        <taxon>Eukaryota</taxon>
        <taxon>Metazoa</taxon>
        <taxon>Chordata</taxon>
        <taxon>Craniata</taxon>
        <taxon>Vertebrata</taxon>
        <taxon>Euteleostomi</taxon>
        <taxon>Mammalia</taxon>
        <taxon>Eutheria</taxon>
        <taxon>Laurasiatheria</taxon>
        <taxon>Perissodactyla</taxon>
        <taxon>Rhinocerotidae</taxon>
        <taxon>Diceros</taxon>
    </lineage>
</organism>
<dbReference type="GO" id="GO:0006888">
    <property type="term" value="P:endoplasmic reticulum to Golgi vesicle-mediated transport"/>
    <property type="evidence" value="ECO:0007669"/>
    <property type="project" value="TreeGrafter"/>
</dbReference>
<feature type="region of interest" description="Disordered" evidence="3">
    <location>
        <begin position="281"/>
        <end position="348"/>
    </location>
</feature>